<accession>A0A4R3HP47</accession>
<dbReference type="EMBL" id="SLZQ01000018">
    <property type="protein sequence ID" value="TCS33062.1"/>
    <property type="molecule type" value="Genomic_DNA"/>
</dbReference>
<reference evidence="1 2" key="1">
    <citation type="submission" date="2019-03" db="EMBL/GenBank/DDBJ databases">
        <title>Genomic Encyclopedia of Type Strains, Phase IV (KMG-IV): sequencing the most valuable type-strain genomes for metagenomic binning, comparative biology and taxonomic classification.</title>
        <authorList>
            <person name="Goeker M."/>
        </authorList>
    </citation>
    <scope>NUCLEOTIDE SEQUENCE [LARGE SCALE GENOMIC DNA]</scope>
    <source>
        <strain evidence="1 2">DSM 7445</strain>
    </source>
</reference>
<dbReference type="Proteomes" id="UP000295382">
    <property type="component" value="Unassembled WGS sequence"/>
</dbReference>
<dbReference type="Pfam" id="PF11604">
    <property type="entry name" value="CusF_Ec"/>
    <property type="match status" value="1"/>
</dbReference>
<organism evidence="1 2">
    <name type="scientific">Paucimonas lemoignei</name>
    <name type="common">Pseudomonas lemoignei</name>
    <dbReference type="NCBI Taxonomy" id="29443"/>
    <lineage>
        <taxon>Bacteria</taxon>
        <taxon>Pseudomonadati</taxon>
        <taxon>Pseudomonadota</taxon>
        <taxon>Betaproteobacteria</taxon>
        <taxon>Burkholderiales</taxon>
        <taxon>Burkholderiaceae</taxon>
        <taxon>Paucimonas</taxon>
    </lineage>
</organism>
<dbReference type="InterPro" id="IPR042230">
    <property type="entry name" value="CusF_sf"/>
</dbReference>
<comment type="caution">
    <text evidence="1">The sequence shown here is derived from an EMBL/GenBank/DDBJ whole genome shotgun (WGS) entry which is preliminary data.</text>
</comment>
<dbReference type="AlphaFoldDB" id="A0A4R3HP47"/>
<name>A0A4R3HP47_PAULE</name>
<evidence type="ECO:0000313" key="1">
    <source>
        <dbReference type="EMBL" id="TCS33062.1"/>
    </source>
</evidence>
<keyword evidence="2" id="KW-1185">Reference proteome</keyword>
<proteinExistence type="predicted"/>
<dbReference type="OrthoDB" id="9180744at2"/>
<gene>
    <name evidence="1" type="ORF">EDC30_1183</name>
</gene>
<evidence type="ECO:0000313" key="2">
    <source>
        <dbReference type="Proteomes" id="UP000295382"/>
    </source>
</evidence>
<dbReference type="InterPro" id="IPR021647">
    <property type="entry name" value="CusF_Ec"/>
</dbReference>
<sequence length="87" mass="9601">MGCRPNQVKMPLAMSDGVVEEVDKENRSITLRHGPIKSATIEMGPMTMPFPVRDASLLAKVKVGDKVRFTAEFIDNEATITSLVVRK</sequence>
<dbReference type="Gene3D" id="2.40.50.320">
    <property type="entry name" value="Copper binding periplasmic protein CusF"/>
    <property type="match status" value="1"/>
</dbReference>
<protein>
    <submittedName>
        <fullName evidence="1">Copper binding protein CusF</fullName>
    </submittedName>
</protein>